<dbReference type="GO" id="GO:0003677">
    <property type="term" value="F:DNA binding"/>
    <property type="evidence" value="ECO:0007669"/>
    <property type="project" value="UniProtKB-KW"/>
</dbReference>
<name>A0A816X763_9BILA</name>
<dbReference type="AlphaFoldDB" id="A0A816X763"/>
<reference evidence="3" key="1">
    <citation type="submission" date="2021-02" db="EMBL/GenBank/DDBJ databases">
        <authorList>
            <person name="Nowell W R."/>
        </authorList>
    </citation>
    <scope>NUCLEOTIDE SEQUENCE</scope>
</reference>
<dbReference type="PRINTS" id="PR01727">
    <property type="entry name" value="DNABINDINGHU"/>
</dbReference>
<evidence type="ECO:0000313" key="3">
    <source>
        <dbReference type="EMBL" id="CAF2142804.1"/>
    </source>
</evidence>
<proteinExistence type="predicted"/>
<dbReference type="InterPro" id="IPR000119">
    <property type="entry name" value="Hist_DNA-bd"/>
</dbReference>
<dbReference type="PANTHER" id="PTHR33175:SF3">
    <property type="entry name" value="DNA-BINDING PROTEIN HU-BETA"/>
    <property type="match status" value="1"/>
</dbReference>
<feature type="domain" description="GapR-like DNA-binding" evidence="2">
    <location>
        <begin position="136"/>
        <end position="206"/>
    </location>
</feature>
<dbReference type="SUPFAM" id="SSF47729">
    <property type="entry name" value="IHF-like DNA-binding proteins"/>
    <property type="match status" value="1"/>
</dbReference>
<protein>
    <recommendedName>
        <fullName evidence="2">GapR-like DNA-binding domain-containing protein</fullName>
    </recommendedName>
</protein>
<dbReference type="SMART" id="SM00411">
    <property type="entry name" value="BHL"/>
    <property type="match status" value="1"/>
</dbReference>
<evidence type="ECO:0000313" key="4">
    <source>
        <dbReference type="Proteomes" id="UP000663887"/>
    </source>
</evidence>
<evidence type="ECO:0000259" key="2">
    <source>
        <dbReference type="Pfam" id="PF10073"/>
    </source>
</evidence>
<organism evidence="3 4">
    <name type="scientific">Rotaria magnacalcarata</name>
    <dbReference type="NCBI Taxonomy" id="392030"/>
    <lineage>
        <taxon>Eukaryota</taxon>
        <taxon>Metazoa</taxon>
        <taxon>Spiralia</taxon>
        <taxon>Gnathifera</taxon>
        <taxon>Rotifera</taxon>
        <taxon>Eurotatoria</taxon>
        <taxon>Bdelloidea</taxon>
        <taxon>Philodinida</taxon>
        <taxon>Philodinidae</taxon>
        <taxon>Rotaria</taxon>
    </lineage>
</organism>
<comment type="caution">
    <text evidence="3">The sequence shown here is derived from an EMBL/GenBank/DDBJ whole genome shotgun (WGS) entry which is preliminary data.</text>
</comment>
<dbReference type="Proteomes" id="UP000663887">
    <property type="component" value="Unassembled WGS sequence"/>
</dbReference>
<dbReference type="InterPro" id="IPR046367">
    <property type="entry name" value="GapR-like_DNA-bd"/>
</dbReference>
<gene>
    <name evidence="3" type="ORF">XDN619_LOCUS27070</name>
</gene>
<accession>A0A816X763</accession>
<dbReference type="InterPro" id="IPR010992">
    <property type="entry name" value="IHF-like_DNA-bd_dom_sf"/>
</dbReference>
<evidence type="ECO:0000256" key="1">
    <source>
        <dbReference type="ARBA" id="ARBA00023125"/>
    </source>
</evidence>
<dbReference type="Pfam" id="PF10073">
    <property type="entry name" value="GapR_DNA-bd"/>
    <property type="match status" value="1"/>
</dbReference>
<dbReference type="EMBL" id="CAJNRG010012732">
    <property type="protein sequence ID" value="CAF2142804.1"/>
    <property type="molecule type" value="Genomic_DNA"/>
</dbReference>
<dbReference type="GO" id="GO:0005829">
    <property type="term" value="C:cytosol"/>
    <property type="evidence" value="ECO:0007669"/>
    <property type="project" value="TreeGrafter"/>
</dbReference>
<dbReference type="Gene3D" id="4.10.520.10">
    <property type="entry name" value="IHF-like DNA-binding proteins"/>
    <property type="match status" value="1"/>
</dbReference>
<keyword evidence="1" id="KW-0238">DNA-binding</keyword>
<sequence length="207" mass="22800">MLDTNKKWVINLTDLENGIFRTMNGNADEMIAIGRIIKAGFPCSRVDVTNAKYDTIVDIGGCKKLLRIQIKGTGTDTVSFVGGYRSDALGAGNEISLVGFGSFSVSKVAARTGRNPRTGESLKIATYNQPKFKVEAEKLKQIINKLETIEQERLESADLLKDVFNEAKSMGFDVKIIKHVLKLKAKDKDALAEEDSLIELYRGALNI</sequence>
<dbReference type="GO" id="GO:0030527">
    <property type="term" value="F:structural constituent of chromatin"/>
    <property type="evidence" value="ECO:0007669"/>
    <property type="project" value="InterPro"/>
</dbReference>
<dbReference type="PANTHER" id="PTHR33175">
    <property type="entry name" value="DNA-BINDING PROTEIN HU"/>
    <property type="match status" value="1"/>
</dbReference>